<dbReference type="InterPro" id="IPR023765">
    <property type="entry name" value="SBP_5_CS"/>
</dbReference>
<dbReference type="CDD" id="cd08512">
    <property type="entry name" value="PBP2_NikA_DppA_OppA_like_7"/>
    <property type="match status" value="1"/>
</dbReference>
<reference evidence="5 6" key="1">
    <citation type="journal article" date="2012" name="Stand. Genomic Sci.">
        <title>Complete genome sequence of the aerobic, heterotroph Marinithermus hydrothermalis type strain (T1(T)) from a deep-sea hydrothermal vent chimney.</title>
        <authorList>
            <person name="Copeland A."/>
            <person name="Gu W."/>
            <person name="Yasawong M."/>
            <person name="Lapidus A."/>
            <person name="Lucas S."/>
            <person name="Deshpande S."/>
            <person name="Pagani I."/>
            <person name="Tapia R."/>
            <person name="Cheng J.F."/>
            <person name="Goodwin L.A."/>
            <person name="Pitluck S."/>
            <person name="Liolios K."/>
            <person name="Ivanova N."/>
            <person name="Mavromatis K."/>
            <person name="Mikhailova N."/>
            <person name="Pati A."/>
            <person name="Chen A."/>
            <person name="Palaniappan K."/>
            <person name="Land M."/>
            <person name="Pan C."/>
            <person name="Brambilla E.M."/>
            <person name="Rohde M."/>
            <person name="Tindall B.J."/>
            <person name="Sikorski J."/>
            <person name="Goker M."/>
            <person name="Detter J.C."/>
            <person name="Bristow J."/>
            <person name="Eisen J.A."/>
            <person name="Markowitz V."/>
            <person name="Hugenholtz P."/>
            <person name="Kyrpides N.C."/>
            <person name="Klenk H.P."/>
            <person name="Woyke T."/>
        </authorList>
    </citation>
    <scope>NUCLEOTIDE SEQUENCE [LARGE SCALE GENOMIC DNA]</scope>
    <source>
        <strain evidence="6">DSM 14884 / JCM 11576 / T1</strain>
    </source>
</reference>
<dbReference type="InterPro" id="IPR039424">
    <property type="entry name" value="SBP_5"/>
</dbReference>
<dbReference type="EMBL" id="CP002630">
    <property type="protein sequence ID" value="AEB10788.1"/>
    <property type="molecule type" value="Genomic_DNA"/>
</dbReference>
<dbReference type="Gene3D" id="3.40.190.10">
    <property type="entry name" value="Periplasmic binding protein-like II"/>
    <property type="match status" value="1"/>
</dbReference>
<name>F2NNH8_MARHT</name>
<feature type="domain" description="Solute-binding protein family 5" evidence="4">
    <location>
        <begin position="74"/>
        <end position="504"/>
    </location>
</feature>
<evidence type="ECO:0000256" key="3">
    <source>
        <dbReference type="SAM" id="SignalP"/>
    </source>
</evidence>
<evidence type="ECO:0000313" key="6">
    <source>
        <dbReference type="Proteomes" id="UP000007030"/>
    </source>
</evidence>
<dbReference type="eggNOG" id="COG0747">
    <property type="taxonomic scope" value="Bacteria"/>
</dbReference>
<dbReference type="Pfam" id="PF00496">
    <property type="entry name" value="SBP_bac_5"/>
    <property type="match status" value="1"/>
</dbReference>
<dbReference type="GO" id="GO:0042597">
    <property type="term" value="C:periplasmic space"/>
    <property type="evidence" value="ECO:0007669"/>
    <property type="project" value="UniProtKB-ARBA"/>
</dbReference>
<dbReference type="RefSeq" id="WP_013702843.1">
    <property type="nucleotide sequence ID" value="NC_015387.1"/>
</dbReference>
<dbReference type="InterPro" id="IPR030678">
    <property type="entry name" value="Peptide/Ni-bd"/>
</dbReference>
<feature type="signal peptide" evidence="3">
    <location>
        <begin position="1"/>
        <end position="25"/>
    </location>
</feature>
<accession>F2NNH8</accession>
<evidence type="ECO:0000313" key="5">
    <source>
        <dbReference type="EMBL" id="AEB10788.1"/>
    </source>
</evidence>
<dbReference type="Proteomes" id="UP000007030">
    <property type="component" value="Chromosome"/>
</dbReference>
<keyword evidence="2 3" id="KW-0732">Signal</keyword>
<dbReference type="SUPFAM" id="SSF53850">
    <property type="entry name" value="Periplasmic binding protein-like II"/>
    <property type="match status" value="1"/>
</dbReference>
<dbReference type="GO" id="GO:0043190">
    <property type="term" value="C:ATP-binding cassette (ABC) transporter complex"/>
    <property type="evidence" value="ECO:0007669"/>
    <property type="project" value="InterPro"/>
</dbReference>
<dbReference type="KEGG" id="mhd:Marky_0023"/>
<dbReference type="InterPro" id="IPR000914">
    <property type="entry name" value="SBP_5_dom"/>
</dbReference>
<gene>
    <name evidence="5" type="ordered locus">Marky_0023</name>
</gene>
<dbReference type="AlphaFoldDB" id="F2NNH8"/>
<dbReference type="GO" id="GO:1904680">
    <property type="term" value="F:peptide transmembrane transporter activity"/>
    <property type="evidence" value="ECO:0007669"/>
    <property type="project" value="TreeGrafter"/>
</dbReference>
<keyword evidence="6" id="KW-1185">Reference proteome</keyword>
<protein>
    <submittedName>
        <fullName evidence="5">ABC-type transporter, periplasmic subunit</fullName>
    </submittedName>
</protein>
<dbReference type="STRING" id="869210.Marky_0023"/>
<comment type="similarity">
    <text evidence="1">Belongs to the bacterial solute-binding protein 5 family.</text>
</comment>
<feature type="chain" id="PRO_5003283960" evidence="3">
    <location>
        <begin position="26"/>
        <end position="587"/>
    </location>
</feature>
<dbReference type="PANTHER" id="PTHR30290:SF34">
    <property type="entry name" value="ABC TRANSPORTER, PERIPLASMIC OLIGO-PEPTIDE BINDING PROTEIN, PUTATIVE-RELATED"/>
    <property type="match status" value="1"/>
</dbReference>
<dbReference type="PANTHER" id="PTHR30290">
    <property type="entry name" value="PERIPLASMIC BINDING COMPONENT OF ABC TRANSPORTER"/>
    <property type="match status" value="1"/>
</dbReference>
<proteinExistence type="inferred from homology"/>
<dbReference type="PROSITE" id="PS01040">
    <property type="entry name" value="SBP_BACTERIAL_5"/>
    <property type="match status" value="1"/>
</dbReference>
<evidence type="ECO:0000259" key="4">
    <source>
        <dbReference type="Pfam" id="PF00496"/>
    </source>
</evidence>
<dbReference type="GO" id="GO:0015833">
    <property type="term" value="P:peptide transport"/>
    <property type="evidence" value="ECO:0007669"/>
    <property type="project" value="TreeGrafter"/>
</dbReference>
<dbReference type="HOGENOM" id="CLU_017028_7_2_0"/>
<sequence>MKQASVKRFLTPLAVAGLALGGAFAASDSDTFVHLTFGNVDTLDPAQAYDTASGYILENIYETLYTYKKGSLTEYEPLLATSYEVSEDGKTYTYTLRKGVKFHSGNEFTCRDVEYSIERLLVTNPADSAGWFYAESLLGVSGNAKDVLGEDASDAEYDAFWEKIDNAVECLDDYTVQFNLVAPDPAFFAKMMYTAASIVDSKWAIEHGAWSGTKADWRDWIGVDLRQFDLHTAASGTGAYRLVKWDGKDVVAERFEDYWGEKPQIKNVLVSVVDEESARIEALRQGDADRITVNDRAVLETQIRGIPGVKVWEDPAWAPAAATAVQFNFNISGQDNPLIGSGKLDGKGIPPDFFTDPDVRKGFAYAIDQDALVDELFLGKAVKLTMPLPPSFLGYDEELPIYNLDLDKAEEHLRKAWGGQVWEKGFELTIAYNTGNTIRQTVAEMIKANIEALNPKFKVNVVGLQWPDFLSKSRDKQLPIAILGWGADYADPDNFIYTFFHTNGFFASRNSFSNPEMDALVEEARTTIDPEKRAELYSRIGQLGYELVPYVTIPVPSPFIVTRDNIEGVYYNPMYSGRFLWKHIVKK</sequence>
<evidence type="ECO:0000256" key="1">
    <source>
        <dbReference type="ARBA" id="ARBA00005695"/>
    </source>
</evidence>
<dbReference type="PIRSF" id="PIRSF002741">
    <property type="entry name" value="MppA"/>
    <property type="match status" value="1"/>
</dbReference>
<organism evidence="5 6">
    <name type="scientific">Marinithermus hydrothermalis (strain DSM 14884 / JCM 11576 / T1)</name>
    <dbReference type="NCBI Taxonomy" id="869210"/>
    <lineage>
        <taxon>Bacteria</taxon>
        <taxon>Thermotogati</taxon>
        <taxon>Deinococcota</taxon>
        <taxon>Deinococci</taxon>
        <taxon>Thermales</taxon>
        <taxon>Thermaceae</taxon>
        <taxon>Marinithermus</taxon>
    </lineage>
</organism>
<evidence type="ECO:0000256" key="2">
    <source>
        <dbReference type="ARBA" id="ARBA00022729"/>
    </source>
</evidence>
<dbReference type="Gene3D" id="3.10.105.10">
    <property type="entry name" value="Dipeptide-binding Protein, Domain 3"/>
    <property type="match status" value="1"/>
</dbReference>